<dbReference type="GO" id="GO:0000209">
    <property type="term" value="P:protein polyubiquitination"/>
    <property type="evidence" value="ECO:0007669"/>
    <property type="project" value="TreeGrafter"/>
</dbReference>
<reference evidence="9" key="1">
    <citation type="submission" date="2020-07" db="EMBL/GenBank/DDBJ databases">
        <authorList>
            <person name="Lin J."/>
        </authorList>
    </citation>
    <scope>NUCLEOTIDE SEQUENCE</scope>
</reference>
<evidence type="ECO:0000256" key="6">
    <source>
        <dbReference type="PROSITE-ProRule" id="PRU00104"/>
    </source>
</evidence>
<dbReference type="InterPro" id="IPR045322">
    <property type="entry name" value="HECTD1/TRIP12-like"/>
</dbReference>
<comment type="caution">
    <text evidence="6">Lacks conserved residue(s) required for the propagation of feature annotation.</text>
</comment>
<evidence type="ECO:0000256" key="3">
    <source>
        <dbReference type="ARBA" id="ARBA00012485"/>
    </source>
</evidence>
<dbReference type="InterPro" id="IPR011989">
    <property type="entry name" value="ARM-like"/>
</dbReference>
<dbReference type="SUPFAM" id="SSF56204">
    <property type="entry name" value="Hect, E3 ligase catalytic domain"/>
    <property type="match status" value="1"/>
</dbReference>
<gene>
    <name evidence="9" type="ORF">CB5_LOCUS23006</name>
</gene>
<feature type="compositionally biased region" description="Low complexity" evidence="7">
    <location>
        <begin position="78"/>
        <end position="94"/>
    </location>
</feature>
<keyword evidence="4" id="KW-0808">Transferase</keyword>
<evidence type="ECO:0000256" key="1">
    <source>
        <dbReference type="ARBA" id="ARBA00000885"/>
    </source>
</evidence>
<comment type="similarity">
    <text evidence="2">Belongs to the UPL family. K-HECT subfamily.</text>
</comment>
<dbReference type="Gene3D" id="3.30.2410.10">
    <property type="entry name" value="Hect, E3 ligase catalytic domain"/>
    <property type="match status" value="1"/>
</dbReference>
<accession>A0A6V7QAA8</accession>
<organism evidence="9">
    <name type="scientific">Ananas comosus var. bracteatus</name>
    <name type="common">red pineapple</name>
    <dbReference type="NCBI Taxonomy" id="296719"/>
    <lineage>
        <taxon>Eukaryota</taxon>
        <taxon>Viridiplantae</taxon>
        <taxon>Streptophyta</taxon>
        <taxon>Embryophyta</taxon>
        <taxon>Tracheophyta</taxon>
        <taxon>Spermatophyta</taxon>
        <taxon>Magnoliopsida</taxon>
        <taxon>Liliopsida</taxon>
        <taxon>Poales</taxon>
        <taxon>Bromeliaceae</taxon>
        <taxon>Bromelioideae</taxon>
        <taxon>Ananas</taxon>
    </lineage>
</organism>
<evidence type="ECO:0000256" key="4">
    <source>
        <dbReference type="ARBA" id="ARBA00022679"/>
    </source>
</evidence>
<dbReference type="Gene3D" id="1.25.10.10">
    <property type="entry name" value="Leucine-rich Repeat Variant"/>
    <property type="match status" value="1"/>
</dbReference>
<dbReference type="EMBL" id="LR862134">
    <property type="protein sequence ID" value="CAD1839795.1"/>
    <property type="molecule type" value="Genomic_DNA"/>
</dbReference>
<dbReference type="InterPro" id="IPR016024">
    <property type="entry name" value="ARM-type_fold"/>
</dbReference>
<name>A0A6V7QAA8_ANACO</name>
<feature type="domain" description="HECT" evidence="8">
    <location>
        <begin position="1007"/>
        <end position="1312"/>
    </location>
</feature>
<evidence type="ECO:0000259" key="8">
    <source>
        <dbReference type="PROSITE" id="PS50237"/>
    </source>
</evidence>
<evidence type="ECO:0000256" key="7">
    <source>
        <dbReference type="SAM" id="MobiDB-lite"/>
    </source>
</evidence>
<protein>
    <recommendedName>
        <fullName evidence="3">HECT-type E3 ubiquitin transferase</fullName>
        <ecNumber evidence="3">2.3.2.26</ecNumber>
    </recommendedName>
</protein>
<proteinExistence type="inferred from homology"/>
<dbReference type="GO" id="GO:0061630">
    <property type="term" value="F:ubiquitin protein ligase activity"/>
    <property type="evidence" value="ECO:0007669"/>
    <property type="project" value="UniProtKB-EC"/>
</dbReference>
<dbReference type="Gene3D" id="3.90.1750.10">
    <property type="entry name" value="Hect, E3 ligase catalytic domains"/>
    <property type="match status" value="1"/>
</dbReference>
<dbReference type="PANTHER" id="PTHR45670:SF3">
    <property type="entry name" value="HECT-TYPE E3 UBIQUITIN TRANSFERASE"/>
    <property type="match status" value="1"/>
</dbReference>
<feature type="compositionally biased region" description="Low complexity" evidence="7">
    <location>
        <begin position="101"/>
        <end position="112"/>
    </location>
</feature>
<feature type="region of interest" description="Disordered" evidence="7">
    <location>
        <begin position="67"/>
        <end position="112"/>
    </location>
</feature>
<dbReference type="PROSITE" id="PS50237">
    <property type="entry name" value="HECT"/>
    <property type="match status" value="1"/>
</dbReference>
<dbReference type="PANTHER" id="PTHR45670">
    <property type="entry name" value="E3 UBIQUITIN-PROTEIN LIGASE TRIP12"/>
    <property type="match status" value="1"/>
</dbReference>
<dbReference type="SMART" id="SM00119">
    <property type="entry name" value="HECTc"/>
    <property type="match status" value="1"/>
</dbReference>
<dbReference type="EC" id="2.3.2.26" evidence="3"/>
<comment type="catalytic activity">
    <reaction evidence="1">
        <text>S-ubiquitinyl-[E2 ubiquitin-conjugating enzyme]-L-cysteine + [acceptor protein]-L-lysine = [E2 ubiquitin-conjugating enzyme]-L-cysteine + N(6)-ubiquitinyl-[acceptor protein]-L-lysine.</text>
        <dbReference type="EC" id="2.3.2.26"/>
    </reaction>
</comment>
<dbReference type="SUPFAM" id="SSF48371">
    <property type="entry name" value="ARM repeat"/>
    <property type="match status" value="1"/>
</dbReference>
<dbReference type="Pfam" id="PF00632">
    <property type="entry name" value="HECT"/>
    <property type="match status" value="1"/>
</dbReference>
<evidence type="ECO:0000313" key="9">
    <source>
        <dbReference type="EMBL" id="CAD1839795.1"/>
    </source>
</evidence>
<sequence>MDAPGGDGADFYADILRNLDPGAAGFASAGAALSALCDAFAIVPDEFFDSLAIDDLAGHLVDLASGRGGGGEGPSTPPSLSSPRARSPSSATRAPTPPAPSSAAASSPRSARTWRASSTWTWPSRCGSRARTLAPLLLHALILALEKISLERPEKCLSAGIVPAVLKHFDFFSLSTQRVVVSIMSNVFSVINLEHSSLVIEAVPVLCNLLQSEEKQIVDGALDCLLVIGQVFHTSPKLCDEICMLGVVAHSVQLMNSNNSRSLDRDNLLYLIQLLGFLASGSIIAVRILFELNIGSVLSGALTSRNLSFHNLELDLIYDVLNLVNQLIPMVETCNQEKTQLLQQKKKTILENHIHFHQFVTNIVFLSIQFVGSNAKLAVSYGFLCMLCNIFSLSTPELLVELSKTTNISSLLASLSAHKDHQILFHTLKIAEILLEKAPDFHLISFCKEGLVNFIDAIILRERNPQQSKLRKDKDKSNVANSCYCYSFGSDSSPSSDKEACRVGKEAVLALAESIRNTFFSTTSGSKNGGFVRILQNLKDFFSISNNNYNATKSLTKDGQTREKICDALHQVKAMSNLEFVDSGIIRSLACYLSNGRFLKGEIKDTDKLLKHLHEVEMRLDAFACIALLIPDQRSEENILSILVRKLQDALHASCCDNFSLILSDNYQSELKHVTIPLRNSEFMKIKVQFRRAVREKNLANFDDVLSIDLNSPLEAIEALLWPQISSNFLKVTIVPPMGLKKSTRSKTNATAPRELTKETSELRFYYKHKRLNRSLTLFESILREKTDAEGDLFVNSSFFDEIHVVTYLSARKASSTSSQKLHYTSGSILPWQKHSFFSSMVIGRIPCELEQLSPSYDILFILKILEGLNRFSFQISTQERIDEFAEGKIKSFDDIKTSNFLMPQSEFVSIMLANKLEQQMKDSLFEKGVTPSWCIHLMAASPFLFSFDTRWKYFCITLCNALQNRLFLSEPNSKEPASKKYKVDREQILQSASLVMASHARSMDLIEIEYHGEAGTGRGPAVEFYTTSSRELQKVGLGLWRGDCSEKGVVHADGYVFAPFGLFPHPWSVAGSSSGGIDFSDVLKHFFLLGQLVARAILDGRILDLPLSKPFYKAMLDQEIDMYDIESFDPELGKIMIEFQALVKRKKYLETNSVENSPHVFDLSYRNLAIEDLCLQFTLPGCCDYDLKPGGSSKMVNLDNLEEYVSLVVDATTGSGVSRQLEAFKSGINKLSLLIYFVGFPIKTLKIFTEEELERILCGEQDAWASCNLVEHIQFDHGYTAVSPAAINLLEIMREFSRDEQRAFLQFVTGALGFLWEVFRHSIQSSPLSKSSVMVMPIWNYQAREQSCVPAGERGRARPRVARGRKPGRERLWSELIIWRIHALSFIAESVASAIIEACPAVGGMHEKP</sequence>
<dbReference type="InterPro" id="IPR000569">
    <property type="entry name" value="HECT_dom"/>
</dbReference>
<dbReference type="GO" id="GO:0043161">
    <property type="term" value="P:proteasome-mediated ubiquitin-dependent protein catabolic process"/>
    <property type="evidence" value="ECO:0007669"/>
    <property type="project" value="TreeGrafter"/>
</dbReference>
<keyword evidence="5 6" id="KW-0833">Ubl conjugation pathway</keyword>
<evidence type="ECO:0000256" key="2">
    <source>
        <dbReference type="ARBA" id="ARBA00006331"/>
    </source>
</evidence>
<dbReference type="InterPro" id="IPR035983">
    <property type="entry name" value="Hect_E3_ubiquitin_ligase"/>
</dbReference>
<evidence type="ECO:0000256" key="5">
    <source>
        <dbReference type="ARBA" id="ARBA00022786"/>
    </source>
</evidence>